<dbReference type="RefSeq" id="WP_132081103.1">
    <property type="nucleotide sequence ID" value="NZ_SLUI01000008.1"/>
</dbReference>
<dbReference type="SUPFAM" id="SSF69917">
    <property type="entry name" value="OMPT-like"/>
    <property type="match status" value="1"/>
</dbReference>
<keyword evidence="1" id="KW-0732">Signal</keyword>
<dbReference type="Proteomes" id="UP000295063">
    <property type="component" value="Unassembled WGS sequence"/>
</dbReference>
<accession>A0A4R1PYI6</accession>
<dbReference type="EMBL" id="SLUI01000008">
    <property type="protein sequence ID" value="TCL36448.1"/>
    <property type="molecule type" value="Genomic_DNA"/>
</dbReference>
<gene>
    <name evidence="3" type="ORF">EV210_10887</name>
</gene>
<name>A0A4R1PYI6_9FIRM</name>
<proteinExistence type="predicted"/>
<sequence length="296" mass="32841">MLQALILFRVLLPCLLLAAALSPVSAADFSLGFWPAEGYSAWRIGFPATSTTASTVGSGASELYYPLSGTYITARYRSNPIGRYYFTADGGFMKSLSPATGSDADWNYANSSQYWYYGNFKTTGSSGYLQLSWHRPVRVDTEIFYGYSYRNNHFQMTDGFYTVNNYQSVQTSLPLLNSSYNLRYQGPHIGLQTTKKLNAALSAVGSVTYTPLALVQGHGLWNLRELDFAHIGPGQMWDAQLALQVKVPKTAGTITVGYRCQWLDIYTGTENTNDSITWEKAATIQKGLFLAGQLRF</sequence>
<organism evidence="3 4">
    <name type="scientific">Anaerospora hongkongensis</name>
    <dbReference type="NCBI Taxonomy" id="244830"/>
    <lineage>
        <taxon>Bacteria</taxon>
        <taxon>Bacillati</taxon>
        <taxon>Bacillota</taxon>
        <taxon>Negativicutes</taxon>
        <taxon>Selenomonadales</taxon>
        <taxon>Sporomusaceae</taxon>
        <taxon>Anaerospora</taxon>
    </lineage>
</organism>
<keyword evidence="4" id="KW-1185">Reference proteome</keyword>
<dbReference type="Pfam" id="PF17251">
    <property type="entry name" value="Pom"/>
    <property type="match status" value="1"/>
</dbReference>
<evidence type="ECO:0000259" key="2">
    <source>
        <dbReference type="Pfam" id="PF17251"/>
    </source>
</evidence>
<dbReference type="Gene3D" id="2.40.128.90">
    <property type="entry name" value="OMPT-like"/>
    <property type="match status" value="1"/>
</dbReference>
<evidence type="ECO:0000313" key="4">
    <source>
        <dbReference type="Proteomes" id="UP000295063"/>
    </source>
</evidence>
<feature type="chain" id="PRO_5020640559" description="Protochlamydia outer membrane protein domain-containing protein" evidence="1">
    <location>
        <begin position="27"/>
        <end position="296"/>
    </location>
</feature>
<evidence type="ECO:0000256" key="1">
    <source>
        <dbReference type="SAM" id="SignalP"/>
    </source>
</evidence>
<evidence type="ECO:0000313" key="3">
    <source>
        <dbReference type="EMBL" id="TCL36448.1"/>
    </source>
</evidence>
<reference evidence="3 4" key="1">
    <citation type="submission" date="2019-03" db="EMBL/GenBank/DDBJ databases">
        <title>Genomic Encyclopedia of Type Strains, Phase IV (KMG-IV): sequencing the most valuable type-strain genomes for metagenomic binning, comparative biology and taxonomic classification.</title>
        <authorList>
            <person name="Goeker M."/>
        </authorList>
    </citation>
    <scope>NUCLEOTIDE SEQUENCE [LARGE SCALE GENOMIC DNA]</scope>
    <source>
        <strain evidence="3 4">DSM 15969</strain>
    </source>
</reference>
<dbReference type="InterPro" id="IPR035163">
    <property type="entry name" value="Pom"/>
</dbReference>
<protein>
    <recommendedName>
        <fullName evidence="2">Protochlamydia outer membrane protein domain-containing protein</fullName>
    </recommendedName>
</protein>
<dbReference type="OrthoDB" id="1681955at2"/>
<comment type="caution">
    <text evidence="3">The sequence shown here is derived from an EMBL/GenBank/DDBJ whole genome shotgun (WGS) entry which is preliminary data.</text>
</comment>
<feature type="domain" description="Protochlamydia outer membrane protein" evidence="2">
    <location>
        <begin position="144"/>
        <end position="225"/>
    </location>
</feature>
<dbReference type="InterPro" id="IPR020080">
    <property type="entry name" value="OM_adhesin/peptidase_omptin"/>
</dbReference>
<dbReference type="InterPro" id="IPR053724">
    <property type="entry name" value="OMP_A26_sf"/>
</dbReference>
<dbReference type="AlphaFoldDB" id="A0A4R1PYI6"/>
<dbReference type="GO" id="GO:0004190">
    <property type="term" value="F:aspartic-type endopeptidase activity"/>
    <property type="evidence" value="ECO:0007669"/>
    <property type="project" value="InterPro"/>
</dbReference>
<feature type="signal peptide" evidence="1">
    <location>
        <begin position="1"/>
        <end position="26"/>
    </location>
</feature>